<feature type="transmembrane region" description="Helical" evidence="4">
    <location>
        <begin position="287"/>
        <end position="305"/>
    </location>
</feature>
<evidence type="ECO:0000259" key="5">
    <source>
        <dbReference type="PROSITE" id="PS50850"/>
    </source>
</evidence>
<feature type="transmembrane region" description="Helical" evidence="4">
    <location>
        <begin position="12"/>
        <end position="33"/>
    </location>
</feature>
<feature type="transmembrane region" description="Helical" evidence="4">
    <location>
        <begin position="80"/>
        <end position="98"/>
    </location>
</feature>
<feature type="transmembrane region" description="Helical" evidence="4">
    <location>
        <begin position="345"/>
        <end position="368"/>
    </location>
</feature>
<feature type="transmembrane region" description="Helical" evidence="4">
    <location>
        <begin position="261"/>
        <end position="280"/>
    </location>
</feature>
<feature type="transmembrane region" description="Helical" evidence="4">
    <location>
        <begin position="140"/>
        <end position="163"/>
    </location>
</feature>
<reference evidence="6 7" key="1">
    <citation type="submission" date="2014-12" db="EMBL/GenBank/DDBJ databases">
        <title>16Stimator: statistical estimation of ribosomal gene copy numbers from draft genome assemblies.</title>
        <authorList>
            <person name="Perisin M.A."/>
            <person name="Vetter M."/>
            <person name="Gilbert J.A."/>
            <person name="Bergelson J."/>
        </authorList>
    </citation>
    <scope>NUCLEOTIDE SEQUENCE [LARGE SCALE GENOMIC DNA]</scope>
    <source>
        <strain evidence="6 7">MEJ076</strain>
    </source>
</reference>
<dbReference type="InterPro" id="IPR011701">
    <property type="entry name" value="MFS"/>
</dbReference>
<comment type="caution">
    <text evidence="6">The sequence shown here is derived from an EMBL/GenBank/DDBJ whole genome shotgun (WGS) entry which is preliminary data.</text>
</comment>
<sequence length="402" mass="43458">MPRLLTFLRENLRWLSAGFAMLFASSFGQTFFISLSGGEIRRDLGLSDGEFGLLYMGVTLASAACLVWLGKLLDVKTPRFVVSMAAFALALGVISLAYSTSLALLIFGLFLLRLFGQGMMVHIAYTTIGRWFAAERGRAVSISALGLNVGQAVLPLLAVAAIAGFGWRTLWGMVAAFIVFLLLPSLLALTKIERVPVVASSSQNAVVSRSWTRGQVLRDPYFYLLLLGMLPPAFISNTIFFHQVHLSQSKGWPVETFASAFLLYAVTAVLNSLLSGYLVDRFSALRLLPFYLLPFGGGCVLLGTVDGPWVVFAFMVLYGISDGFSLTLFGSLWPEVYGVKFLGAIRAVIVAIMVFASALGPGLGGILIDSGISFTSQIIVMGAYCILICAVLLPVTRQARKR</sequence>
<dbReference type="AlphaFoldDB" id="A0A0D0JA65"/>
<dbReference type="Pfam" id="PF07690">
    <property type="entry name" value="MFS_1"/>
    <property type="match status" value="2"/>
</dbReference>
<feature type="transmembrane region" description="Helical" evidence="4">
    <location>
        <begin position="221"/>
        <end position="241"/>
    </location>
</feature>
<dbReference type="InterPro" id="IPR036259">
    <property type="entry name" value="MFS_trans_sf"/>
</dbReference>
<dbReference type="InterPro" id="IPR050327">
    <property type="entry name" value="Proton-linked_MCT"/>
</dbReference>
<evidence type="ECO:0000313" key="6">
    <source>
        <dbReference type="EMBL" id="KIQ02847.1"/>
    </source>
</evidence>
<dbReference type="OrthoDB" id="1404228at2"/>
<dbReference type="GO" id="GO:0022857">
    <property type="term" value="F:transmembrane transporter activity"/>
    <property type="evidence" value="ECO:0007669"/>
    <property type="project" value="InterPro"/>
</dbReference>
<dbReference type="PROSITE" id="PS50850">
    <property type="entry name" value="MFS"/>
    <property type="match status" value="1"/>
</dbReference>
<feature type="transmembrane region" description="Helical" evidence="4">
    <location>
        <begin position="311"/>
        <end position="333"/>
    </location>
</feature>
<evidence type="ECO:0000313" key="7">
    <source>
        <dbReference type="Proteomes" id="UP000035017"/>
    </source>
</evidence>
<keyword evidence="2 4" id="KW-1133">Transmembrane helix</keyword>
<feature type="transmembrane region" description="Helical" evidence="4">
    <location>
        <begin position="104"/>
        <end position="128"/>
    </location>
</feature>
<dbReference type="SUPFAM" id="SSF103473">
    <property type="entry name" value="MFS general substrate transporter"/>
    <property type="match status" value="1"/>
</dbReference>
<feature type="transmembrane region" description="Helical" evidence="4">
    <location>
        <begin position="374"/>
        <end position="395"/>
    </location>
</feature>
<feature type="transmembrane region" description="Helical" evidence="4">
    <location>
        <begin position="53"/>
        <end position="73"/>
    </location>
</feature>
<protein>
    <submittedName>
        <fullName evidence="6">MFS transporter</fullName>
    </submittedName>
</protein>
<dbReference type="Gene3D" id="1.20.1250.20">
    <property type="entry name" value="MFS general substrate transporter like domains"/>
    <property type="match status" value="2"/>
</dbReference>
<dbReference type="PANTHER" id="PTHR11360:SF308">
    <property type="entry name" value="BLL3089 PROTEIN"/>
    <property type="match status" value="1"/>
</dbReference>
<gene>
    <name evidence="6" type="ORF">RU07_09610</name>
</gene>
<evidence type="ECO:0000256" key="1">
    <source>
        <dbReference type="ARBA" id="ARBA00022692"/>
    </source>
</evidence>
<dbReference type="PANTHER" id="PTHR11360">
    <property type="entry name" value="MONOCARBOXYLATE TRANSPORTER"/>
    <property type="match status" value="1"/>
</dbReference>
<feature type="domain" description="Major facilitator superfamily (MFS) profile" evidence="5">
    <location>
        <begin position="14"/>
        <end position="400"/>
    </location>
</feature>
<feature type="transmembrane region" description="Helical" evidence="4">
    <location>
        <begin position="169"/>
        <end position="189"/>
    </location>
</feature>
<organism evidence="6 7">
    <name type="scientific">Agrobacterium tumefaciens</name>
    <dbReference type="NCBI Taxonomy" id="358"/>
    <lineage>
        <taxon>Bacteria</taxon>
        <taxon>Pseudomonadati</taxon>
        <taxon>Pseudomonadota</taxon>
        <taxon>Alphaproteobacteria</taxon>
        <taxon>Hyphomicrobiales</taxon>
        <taxon>Rhizobiaceae</taxon>
        <taxon>Rhizobium/Agrobacterium group</taxon>
        <taxon>Agrobacterium</taxon>
        <taxon>Agrobacterium tumefaciens complex</taxon>
    </lineage>
</organism>
<dbReference type="EMBL" id="JXQV01000009">
    <property type="protein sequence ID" value="KIQ02847.1"/>
    <property type="molecule type" value="Genomic_DNA"/>
</dbReference>
<proteinExistence type="predicted"/>
<keyword evidence="1 4" id="KW-0812">Transmembrane</keyword>
<evidence type="ECO:0000256" key="3">
    <source>
        <dbReference type="ARBA" id="ARBA00023136"/>
    </source>
</evidence>
<name>A0A0D0JA65_AGRTU</name>
<dbReference type="InterPro" id="IPR020846">
    <property type="entry name" value="MFS_dom"/>
</dbReference>
<evidence type="ECO:0000256" key="4">
    <source>
        <dbReference type="SAM" id="Phobius"/>
    </source>
</evidence>
<keyword evidence="3 4" id="KW-0472">Membrane</keyword>
<evidence type="ECO:0000256" key="2">
    <source>
        <dbReference type="ARBA" id="ARBA00022989"/>
    </source>
</evidence>
<accession>A0A0D0JA65</accession>
<dbReference type="Proteomes" id="UP000035017">
    <property type="component" value="Unassembled WGS sequence"/>
</dbReference>